<evidence type="ECO:0000313" key="1">
    <source>
        <dbReference type="EMBL" id="BCS82682.1"/>
    </source>
</evidence>
<accession>A0ABM7NR95</accession>
<protein>
    <submittedName>
        <fullName evidence="1">Uncharacterized protein</fullName>
    </submittedName>
</protein>
<organism evidence="1 2">
    <name type="scientific">Cotonvirus japonicus</name>
    <dbReference type="NCBI Taxonomy" id="2811091"/>
    <lineage>
        <taxon>Viruses</taxon>
        <taxon>Varidnaviria</taxon>
        <taxon>Bamfordvirae</taxon>
        <taxon>Nucleocytoviricota</taxon>
        <taxon>Megaviricetes</taxon>
        <taxon>Imitervirales</taxon>
        <taxon>Mimiviridae</taxon>
        <taxon>Megamimivirinae</taxon>
        <taxon>Cotonvirus</taxon>
        <taxon>Cotonvirus japonicum</taxon>
    </lineage>
</organism>
<reference evidence="1 2" key="1">
    <citation type="submission" date="2021-02" db="EMBL/GenBank/DDBJ databases">
        <title>Cotonvirus japonicus, which uses Golgi apparatus of host cells for its virion factory, phylogenetically links tailed tupanvirus and icosahedral mimivirus.</title>
        <authorList>
            <person name="Takahashi H."/>
            <person name="Fukaya S."/>
            <person name="Song C."/>
            <person name="Murata K."/>
            <person name="Takemura M."/>
        </authorList>
    </citation>
    <scope>NUCLEOTIDE SEQUENCE [LARGE SCALE GENOMIC DNA]</scope>
</reference>
<dbReference type="RefSeq" id="YP_010841290.1">
    <property type="nucleotide sequence ID" value="NC_079139.1"/>
</dbReference>
<name>A0ABM7NR95_9VIRU</name>
<dbReference type="Proteomes" id="UP001321479">
    <property type="component" value="Segment"/>
</dbReference>
<sequence>MNTKYIPAYDLDLCSGKNHNKTITVPHNQHVVSMYTGDIVGFGPIALGTKTDVEPGHPKYGEDFYVISHVSGMWLAHSELPDLV</sequence>
<proteinExistence type="predicted"/>
<evidence type="ECO:0000313" key="2">
    <source>
        <dbReference type="Proteomes" id="UP001321479"/>
    </source>
</evidence>
<dbReference type="EMBL" id="AP024483">
    <property type="protein sequence ID" value="BCS82682.1"/>
    <property type="molecule type" value="Genomic_DNA"/>
</dbReference>
<dbReference type="GeneID" id="80557887"/>
<keyword evidence="2" id="KW-1185">Reference proteome</keyword>